<gene>
    <name evidence="2" type="ORF">ADIARSV_0119</name>
</gene>
<organism evidence="2 3">
    <name type="scientific">Arcticibacter svalbardensis MN12-7</name>
    <dbReference type="NCBI Taxonomy" id="1150600"/>
    <lineage>
        <taxon>Bacteria</taxon>
        <taxon>Pseudomonadati</taxon>
        <taxon>Bacteroidota</taxon>
        <taxon>Sphingobacteriia</taxon>
        <taxon>Sphingobacteriales</taxon>
        <taxon>Sphingobacteriaceae</taxon>
        <taxon>Arcticibacter</taxon>
    </lineage>
</organism>
<dbReference type="EMBL" id="AQPN01000002">
    <property type="protein sequence ID" value="EOR96696.1"/>
    <property type="molecule type" value="Genomic_DNA"/>
</dbReference>
<keyword evidence="3" id="KW-1185">Reference proteome</keyword>
<accession>R9GY88</accession>
<reference evidence="2 3" key="1">
    <citation type="journal article" date="2013" name="Genome Announc.">
        <title>Draft Genome Sequence of Arcticibacter svalbardensis Strain MN12-7T, a Member of the Family Sphingobacteriaceae Isolated from an Arctic Soil Sample.</title>
        <authorList>
            <person name="Shivaji S."/>
            <person name="Ara S."/>
            <person name="Prasad S."/>
            <person name="Manasa B.P."/>
            <person name="Begum Z."/>
            <person name="Singh A."/>
            <person name="Kumar Pinnaka A."/>
        </authorList>
    </citation>
    <scope>NUCLEOTIDE SEQUENCE [LARGE SCALE GENOMIC DNA]</scope>
    <source>
        <strain evidence="2 3">MN12-7</strain>
    </source>
</reference>
<dbReference type="eggNOG" id="COG0526">
    <property type="taxonomic scope" value="Bacteria"/>
</dbReference>
<evidence type="ECO:0000313" key="2">
    <source>
        <dbReference type="EMBL" id="EOR96696.1"/>
    </source>
</evidence>
<dbReference type="InterPro" id="IPR036249">
    <property type="entry name" value="Thioredoxin-like_sf"/>
</dbReference>
<feature type="domain" description="DUF6436" evidence="1">
    <location>
        <begin position="55"/>
        <end position="191"/>
    </location>
</feature>
<name>R9GY88_9SPHI</name>
<dbReference type="OrthoDB" id="8897581at2"/>
<comment type="caution">
    <text evidence="2">The sequence shown here is derived from an EMBL/GenBank/DDBJ whole genome shotgun (WGS) entry which is preliminary data.</text>
</comment>
<sequence length="198" mass="23077">MRKLIVFIWLILLGSGVFALFWYNEWQYTLPTPVPKNYSDVAFGKQIMPDKNLSFKNNKPLFLHFFNPDCPCSRFNIKHFKSLVSQYEGKVNFVVVLLTDKYYTPEEVQKKFDLKVPVVVDPDMALQCGVYSTPQAAIIDKNHKLYYRGNYNQSRYCTNEKTEYAKIALMGLLQNNKHLVFNQFALTAYGCRLPNCTQ</sequence>
<dbReference type="Proteomes" id="UP000014174">
    <property type="component" value="Unassembled WGS sequence"/>
</dbReference>
<evidence type="ECO:0000259" key="1">
    <source>
        <dbReference type="Pfam" id="PF20029"/>
    </source>
</evidence>
<dbReference type="SUPFAM" id="SSF52833">
    <property type="entry name" value="Thioredoxin-like"/>
    <property type="match status" value="1"/>
</dbReference>
<dbReference type="STRING" id="1150600.ADIARSV_0119"/>
<protein>
    <submittedName>
        <fullName evidence="2">AhpC/TSA family protein</fullName>
    </submittedName>
</protein>
<dbReference type="Pfam" id="PF20029">
    <property type="entry name" value="DUF6436"/>
    <property type="match status" value="1"/>
</dbReference>
<dbReference type="RefSeq" id="WP_016193376.1">
    <property type="nucleotide sequence ID" value="NZ_AQPN01000002.1"/>
</dbReference>
<dbReference type="PATRIC" id="fig|1150600.3.peg.117"/>
<dbReference type="AlphaFoldDB" id="R9GY88"/>
<dbReference type="Gene3D" id="3.40.30.10">
    <property type="entry name" value="Glutaredoxin"/>
    <property type="match status" value="1"/>
</dbReference>
<evidence type="ECO:0000313" key="3">
    <source>
        <dbReference type="Proteomes" id="UP000014174"/>
    </source>
</evidence>
<dbReference type="InterPro" id="IPR045494">
    <property type="entry name" value="DUF6436"/>
</dbReference>
<proteinExistence type="predicted"/>